<dbReference type="Proteomes" id="UP000030647">
    <property type="component" value="Unassembled WGS sequence"/>
</dbReference>
<name>U4TLD3_9LACO</name>
<dbReference type="InterPro" id="IPR001387">
    <property type="entry name" value="Cro/C1-type_HTH"/>
</dbReference>
<dbReference type="NCBIfam" id="TIGR01716">
    <property type="entry name" value="RGG_Cterm"/>
    <property type="match status" value="1"/>
</dbReference>
<dbReference type="InterPro" id="IPR010982">
    <property type="entry name" value="Lambda_DNA-bd_dom_sf"/>
</dbReference>
<reference evidence="3" key="1">
    <citation type="journal article" date="2013" name="Genome Announc.">
        <title>Whole-Genome Sequencing of Lactobacillus shenzhenensis Strain LY-73T.</title>
        <authorList>
            <person name="Lin Z."/>
            <person name="Liu Z."/>
            <person name="Yang R."/>
            <person name="Zou Y."/>
            <person name="Wan D."/>
            <person name="Chen J."/>
            <person name="Guo M."/>
            <person name="Zhao J."/>
            <person name="Fang C."/>
            <person name="Yang R."/>
            <person name="Liu F."/>
        </authorList>
    </citation>
    <scope>NUCLEOTIDE SEQUENCE [LARGE SCALE GENOMIC DNA]</scope>
    <source>
        <strain evidence="3">LY-73</strain>
    </source>
</reference>
<dbReference type="Pfam" id="PF21259">
    <property type="entry name" value="Rgg_C"/>
    <property type="match status" value="1"/>
</dbReference>
<dbReference type="PANTHER" id="PTHR37038:SF12">
    <property type="entry name" value="TRANSCRIPTIONAL REGULATOR"/>
    <property type="match status" value="1"/>
</dbReference>
<dbReference type="GO" id="GO:0003677">
    <property type="term" value="F:DNA binding"/>
    <property type="evidence" value="ECO:0007669"/>
    <property type="project" value="InterPro"/>
</dbReference>
<sequence length="313" mass="35659">MTQMTSKACQQQHTRRKIMELPIGETFKDFRTDKNLSLSEAAGDIVTKSFLSKFERGGTSISFNNLLQLLQRMNVTVSEFLYRAYGYMWTGSAAFFNRLSVAAATGNVEALNKLIQQASTKYTSSGLQSDKVNLIVARSVKLTFEDQSLPNNETSQVLDYLFESEDWLHYDLKVLTYILPFIPPDMLPHVSHALIKHTEEYIRVGINSRIVAEVLLNILARQIELQHLHDAQVLLHDLDRNPTIRSMMMFSINLQSLKAAYEYVSGQTEDGSKEMLWALDTLRHLGSDKLAKRLSTQWQELTGVPTEELVNHQ</sequence>
<feature type="domain" description="HTH cro/C1-type" evidence="1">
    <location>
        <begin position="27"/>
        <end position="80"/>
    </location>
</feature>
<accession>U4TLD3</accession>
<dbReference type="Gene3D" id="1.10.260.40">
    <property type="entry name" value="lambda repressor-like DNA-binding domains"/>
    <property type="match status" value="1"/>
</dbReference>
<dbReference type="EMBL" id="KI271590">
    <property type="protein sequence ID" value="ERL65004.1"/>
    <property type="molecule type" value="Genomic_DNA"/>
</dbReference>
<keyword evidence="3" id="KW-1185">Reference proteome</keyword>
<dbReference type="Gene3D" id="1.25.40.400">
    <property type="match status" value="1"/>
</dbReference>
<evidence type="ECO:0000313" key="2">
    <source>
        <dbReference type="EMBL" id="ERL65004.1"/>
    </source>
</evidence>
<evidence type="ECO:0000313" key="3">
    <source>
        <dbReference type="Proteomes" id="UP000030647"/>
    </source>
</evidence>
<dbReference type="OrthoDB" id="34624at2"/>
<evidence type="ECO:0000259" key="1">
    <source>
        <dbReference type="PROSITE" id="PS50943"/>
    </source>
</evidence>
<protein>
    <recommendedName>
        <fullName evidence="1">HTH cro/C1-type domain-containing protein</fullName>
    </recommendedName>
</protein>
<dbReference type="SUPFAM" id="SSF47413">
    <property type="entry name" value="lambda repressor-like DNA-binding domains"/>
    <property type="match status" value="1"/>
</dbReference>
<dbReference type="InterPro" id="IPR010057">
    <property type="entry name" value="Transcription_activator_Rgg_C"/>
</dbReference>
<dbReference type="HOGENOM" id="CLU_072045_1_0_9"/>
<dbReference type="InterPro" id="IPR053163">
    <property type="entry name" value="HTH-type_regulator_Rgg"/>
</dbReference>
<dbReference type="CDD" id="cd00093">
    <property type="entry name" value="HTH_XRE"/>
    <property type="match status" value="1"/>
</dbReference>
<dbReference type="PROSITE" id="PS50943">
    <property type="entry name" value="HTH_CROC1"/>
    <property type="match status" value="1"/>
</dbReference>
<dbReference type="AlphaFoldDB" id="U4TLD3"/>
<gene>
    <name evidence="2" type="ORF">L248_3166</name>
</gene>
<proteinExistence type="predicted"/>
<dbReference type="STRING" id="1231336.L248_3166"/>
<dbReference type="eggNOG" id="COG1396">
    <property type="taxonomic scope" value="Bacteria"/>
</dbReference>
<dbReference type="SMART" id="SM00530">
    <property type="entry name" value="HTH_XRE"/>
    <property type="match status" value="1"/>
</dbReference>
<organism evidence="2 3">
    <name type="scientific">Schleiferilactobacillus shenzhenensis LY-73</name>
    <dbReference type="NCBI Taxonomy" id="1231336"/>
    <lineage>
        <taxon>Bacteria</taxon>
        <taxon>Bacillati</taxon>
        <taxon>Bacillota</taxon>
        <taxon>Bacilli</taxon>
        <taxon>Lactobacillales</taxon>
        <taxon>Lactobacillaceae</taxon>
        <taxon>Schleiferilactobacillus</taxon>
    </lineage>
</organism>
<dbReference type="PANTHER" id="PTHR37038">
    <property type="entry name" value="TRANSCRIPTIONAL REGULATOR-RELATED"/>
    <property type="match status" value="1"/>
</dbReference>
<dbReference type="Pfam" id="PF01381">
    <property type="entry name" value="HTH_3"/>
    <property type="match status" value="1"/>
</dbReference>